<dbReference type="SUPFAM" id="SSF47384">
    <property type="entry name" value="Homodimeric domain of signal transducing histidine kinase"/>
    <property type="match status" value="1"/>
</dbReference>
<dbReference type="InterPro" id="IPR013767">
    <property type="entry name" value="PAS_fold"/>
</dbReference>
<dbReference type="RefSeq" id="WP_199462723.1">
    <property type="nucleotide sequence ID" value="NZ_JAEMUH010000009.1"/>
</dbReference>
<dbReference type="InterPro" id="IPR003594">
    <property type="entry name" value="HATPase_dom"/>
</dbReference>
<evidence type="ECO:0000256" key="3">
    <source>
        <dbReference type="ARBA" id="ARBA00022553"/>
    </source>
</evidence>
<evidence type="ECO:0000256" key="5">
    <source>
        <dbReference type="ARBA" id="ARBA00022777"/>
    </source>
</evidence>
<feature type="coiled-coil region" evidence="6">
    <location>
        <begin position="103"/>
        <end position="158"/>
    </location>
</feature>
<dbReference type="NCBIfam" id="TIGR00229">
    <property type="entry name" value="sensory_box"/>
    <property type="match status" value="1"/>
</dbReference>
<keyword evidence="3" id="KW-0597">Phosphoprotein</keyword>
<comment type="catalytic activity">
    <reaction evidence="1">
        <text>ATP + protein L-histidine = ADP + protein N-phospho-L-histidine.</text>
        <dbReference type="EC" id="2.7.13.3"/>
    </reaction>
</comment>
<protein>
    <recommendedName>
        <fullName evidence="2">histidine kinase</fullName>
        <ecNumber evidence="2">2.7.13.3</ecNumber>
    </recommendedName>
</protein>
<name>A0ABS0ZBV2_9GAMM</name>
<feature type="domain" description="Histidine kinase" evidence="8">
    <location>
        <begin position="300"/>
        <end position="514"/>
    </location>
</feature>
<dbReference type="InterPro" id="IPR052162">
    <property type="entry name" value="Sensor_kinase/Photoreceptor"/>
</dbReference>
<dbReference type="Gene3D" id="3.30.565.10">
    <property type="entry name" value="Histidine kinase-like ATPase, C-terminal domain"/>
    <property type="match status" value="1"/>
</dbReference>
<dbReference type="PANTHER" id="PTHR43304:SF1">
    <property type="entry name" value="PAC DOMAIN-CONTAINING PROTEIN"/>
    <property type="match status" value="1"/>
</dbReference>
<feature type="domain" description="PAC" evidence="10">
    <location>
        <begin position="232"/>
        <end position="282"/>
    </location>
</feature>
<dbReference type="InterPro" id="IPR000700">
    <property type="entry name" value="PAS-assoc_C"/>
</dbReference>
<dbReference type="EMBL" id="JAEMUH010000009">
    <property type="protein sequence ID" value="MBJ7551125.1"/>
    <property type="molecule type" value="Genomic_DNA"/>
</dbReference>
<reference evidence="11 12" key="1">
    <citation type="submission" date="2020-12" db="EMBL/GenBank/DDBJ databases">
        <title>Comparative genome analysis of fungal antagonists Marinomonas ostreistagni 398 and M. spartinae 468.</title>
        <authorList>
            <person name="Fields J.L."/>
            <person name="Mavrodi O.V."/>
            <person name="Biber P.D."/>
            <person name="Indest K.J."/>
            <person name="Mavrodi D.V."/>
        </authorList>
    </citation>
    <scope>NUCLEOTIDE SEQUENCE [LARGE SCALE GENOMIC DNA]</scope>
    <source>
        <strain evidence="11 12">USM7</strain>
    </source>
</reference>
<evidence type="ECO:0000313" key="11">
    <source>
        <dbReference type="EMBL" id="MBJ7551125.1"/>
    </source>
</evidence>
<dbReference type="Pfam" id="PF00989">
    <property type="entry name" value="PAS"/>
    <property type="match status" value="1"/>
</dbReference>
<keyword evidence="7" id="KW-0472">Membrane</keyword>
<evidence type="ECO:0000259" key="10">
    <source>
        <dbReference type="PROSITE" id="PS50113"/>
    </source>
</evidence>
<keyword evidence="7" id="KW-0812">Transmembrane</keyword>
<dbReference type="PROSITE" id="PS50113">
    <property type="entry name" value="PAC"/>
    <property type="match status" value="1"/>
</dbReference>
<keyword evidence="5" id="KW-0418">Kinase</keyword>
<evidence type="ECO:0000259" key="8">
    <source>
        <dbReference type="PROSITE" id="PS50109"/>
    </source>
</evidence>
<evidence type="ECO:0000256" key="6">
    <source>
        <dbReference type="SAM" id="Coils"/>
    </source>
</evidence>
<dbReference type="InterPro" id="IPR036890">
    <property type="entry name" value="HATPase_C_sf"/>
</dbReference>
<dbReference type="SMART" id="SM00388">
    <property type="entry name" value="HisKA"/>
    <property type="match status" value="1"/>
</dbReference>
<dbReference type="PANTHER" id="PTHR43304">
    <property type="entry name" value="PHYTOCHROME-LIKE PROTEIN CPH1"/>
    <property type="match status" value="1"/>
</dbReference>
<dbReference type="CDD" id="cd00082">
    <property type="entry name" value="HisKA"/>
    <property type="match status" value="1"/>
</dbReference>
<dbReference type="EC" id="2.7.13.3" evidence="2"/>
<dbReference type="PROSITE" id="PS50109">
    <property type="entry name" value="HIS_KIN"/>
    <property type="match status" value="1"/>
</dbReference>
<keyword evidence="7" id="KW-1133">Transmembrane helix</keyword>
<keyword evidence="4" id="KW-0808">Transferase</keyword>
<dbReference type="InterPro" id="IPR004358">
    <property type="entry name" value="Sig_transdc_His_kin-like_C"/>
</dbReference>
<dbReference type="CDD" id="cd00130">
    <property type="entry name" value="PAS"/>
    <property type="match status" value="1"/>
</dbReference>
<evidence type="ECO:0000256" key="2">
    <source>
        <dbReference type="ARBA" id="ARBA00012438"/>
    </source>
</evidence>
<gene>
    <name evidence="11" type="ORF">JHD44_10565</name>
</gene>
<keyword evidence="12" id="KW-1185">Reference proteome</keyword>
<dbReference type="InterPro" id="IPR000014">
    <property type="entry name" value="PAS"/>
</dbReference>
<comment type="caution">
    <text evidence="11">The sequence shown here is derived from an EMBL/GenBank/DDBJ whole genome shotgun (WGS) entry which is preliminary data.</text>
</comment>
<proteinExistence type="predicted"/>
<evidence type="ECO:0000256" key="7">
    <source>
        <dbReference type="SAM" id="Phobius"/>
    </source>
</evidence>
<feature type="transmembrane region" description="Helical" evidence="7">
    <location>
        <begin position="6"/>
        <end position="27"/>
    </location>
</feature>
<accession>A0ABS0ZBV2</accession>
<dbReference type="InterPro" id="IPR005467">
    <property type="entry name" value="His_kinase_dom"/>
</dbReference>
<dbReference type="Pfam" id="PF02518">
    <property type="entry name" value="HATPase_c"/>
    <property type="match status" value="1"/>
</dbReference>
<evidence type="ECO:0000256" key="4">
    <source>
        <dbReference type="ARBA" id="ARBA00022679"/>
    </source>
</evidence>
<dbReference type="InterPro" id="IPR003661">
    <property type="entry name" value="HisK_dim/P_dom"/>
</dbReference>
<organism evidence="11 12">
    <name type="scientific">Marinomonas ostreistagni</name>
    <dbReference type="NCBI Taxonomy" id="359209"/>
    <lineage>
        <taxon>Bacteria</taxon>
        <taxon>Pseudomonadati</taxon>
        <taxon>Pseudomonadota</taxon>
        <taxon>Gammaproteobacteria</taxon>
        <taxon>Oceanospirillales</taxon>
        <taxon>Oceanospirillaceae</taxon>
        <taxon>Marinomonas</taxon>
    </lineage>
</organism>
<feature type="domain" description="PAS" evidence="9">
    <location>
        <begin position="155"/>
        <end position="200"/>
    </location>
</feature>
<dbReference type="PROSITE" id="PS50112">
    <property type="entry name" value="PAS"/>
    <property type="match status" value="1"/>
</dbReference>
<keyword evidence="6" id="KW-0175">Coiled coil</keyword>
<evidence type="ECO:0000256" key="1">
    <source>
        <dbReference type="ARBA" id="ARBA00000085"/>
    </source>
</evidence>
<dbReference type="SMART" id="SM00091">
    <property type="entry name" value="PAS"/>
    <property type="match status" value="1"/>
</dbReference>
<dbReference type="SMART" id="SM00387">
    <property type="entry name" value="HATPase_c"/>
    <property type="match status" value="1"/>
</dbReference>
<dbReference type="InterPro" id="IPR035965">
    <property type="entry name" value="PAS-like_dom_sf"/>
</dbReference>
<dbReference type="Gene3D" id="1.10.287.130">
    <property type="match status" value="1"/>
</dbReference>
<feature type="transmembrane region" description="Helical" evidence="7">
    <location>
        <begin position="39"/>
        <end position="57"/>
    </location>
</feature>
<dbReference type="Gene3D" id="3.30.450.20">
    <property type="entry name" value="PAS domain"/>
    <property type="match status" value="1"/>
</dbReference>
<dbReference type="Proteomes" id="UP000598488">
    <property type="component" value="Unassembled WGS sequence"/>
</dbReference>
<feature type="transmembrane region" description="Helical" evidence="7">
    <location>
        <begin position="77"/>
        <end position="94"/>
    </location>
</feature>
<sequence>MGTHVQVGWDAFFLLCYAALLWGLWRYNRAGSSKAQGKALQIITLILASLSATDIMLDMNRYAQFDSLLDTLSFGMGMAYVVAVCLICVFVAFNKHDRHRSPYRQLEQEIHRRQALEEQLRKASDSLEYDVAQRTRELEDIKTRLEQEVQATAQANKRMTSIFDAAPNGMLVVNREGFITQANTMVASIFRCSVEDLIGQPVDNLVPSEIRHQHVVDRQAFQDKPAKRKMGARRNLFGIRFDGSYVPVEVGLHPVELDEGTEIVAAVVDISERKAYEKRIHERNEALETSNRELQEFAFIASHDLREPLRKIISFSTLLQEGEYGEFNDEGKVFSDYIVNAAHRMRDLLTDLLAYSRVTSKANPFKAVRMNALMEEVLDDLQLAVEESHAQVEVTNLPDVVADQVQLRQLFQNLIDNSLKYHDPDRPPVIRISGSEDDYFVRYEVADNGIGFHQQYADKIFEVFKRLHDKQMFTGTGMGLAICRKIVQRHSGTITASSKENVGTTMRIELAKKQVESDGQE</sequence>
<dbReference type="PRINTS" id="PR00344">
    <property type="entry name" value="BCTRLSENSOR"/>
</dbReference>
<evidence type="ECO:0000313" key="12">
    <source>
        <dbReference type="Proteomes" id="UP000598488"/>
    </source>
</evidence>
<dbReference type="Pfam" id="PF00512">
    <property type="entry name" value="HisKA"/>
    <property type="match status" value="1"/>
</dbReference>
<dbReference type="SUPFAM" id="SSF55874">
    <property type="entry name" value="ATPase domain of HSP90 chaperone/DNA topoisomerase II/histidine kinase"/>
    <property type="match status" value="1"/>
</dbReference>
<evidence type="ECO:0000259" key="9">
    <source>
        <dbReference type="PROSITE" id="PS50112"/>
    </source>
</evidence>
<dbReference type="InterPro" id="IPR036097">
    <property type="entry name" value="HisK_dim/P_sf"/>
</dbReference>
<dbReference type="SUPFAM" id="SSF55785">
    <property type="entry name" value="PYP-like sensor domain (PAS domain)"/>
    <property type="match status" value="1"/>
</dbReference>